<gene>
    <name evidence="1" type="ORF">CHARACLAT_033014</name>
</gene>
<accession>A0ABU7DFR0</accession>
<evidence type="ECO:0008006" key="3">
    <source>
        <dbReference type="Google" id="ProtNLM"/>
    </source>
</evidence>
<dbReference type="PANTHER" id="PTHR44340">
    <property type="entry name" value="DNAJ HOMOLOG SUBFAMILY C MEMBER 10"/>
    <property type="match status" value="1"/>
</dbReference>
<proteinExistence type="predicted"/>
<name>A0ABU7DFR0_9TELE</name>
<sequence length="104" mass="11940">MLKGEVRAGKVDCQAHYQMCQSAGITAYPTVRFYPYRGTKRYEHSGEHINSRDANTIADIIRRRIEQQSSRLHSTPKVTIFSFRTEVQSICSAGMRPFLARFVL</sequence>
<comment type="caution">
    <text evidence="1">The sequence shown here is derived from an EMBL/GenBank/DDBJ whole genome shotgun (WGS) entry which is preliminary data.</text>
</comment>
<dbReference type="Gene3D" id="3.40.30.10">
    <property type="entry name" value="Glutaredoxin"/>
    <property type="match status" value="1"/>
</dbReference>
<dbReference type="SUPFAM" id="SSF52833">
    <property type="entry name" value="Thioredoxin-like"/>
    <property type="match status" value="1"/>
</dbReference>
<reference evidence="1 2" key="1">
    <citation type="submission" date="2021-06" db="EMBL/GenBank/DDBJ databases">
        <authorList>
            <person name="Palmer J.M."/>
        </authorList>
    </citation>
    <scope>NUCLEOTIDE SEQUENCE [LARGE SCALE GENOMIC DNA]</scope>
    <source>
        <strain evidence="1 2">CL_MEX2019</strain>
        <tissue evidence="1">Muscle</tissue>
    </source>
</reference>
<evidence type="ECO:0000313" key="1">
    <source>
        <dbReference type="EMBL" id="MED6272694.1"/>
    </source>
</evidence>
<dbReference type="EMBL" id="JAHUTJ010022822">
    <property type="protein sequence ID" value="MED6272694.1"/>
    <property type="molecule type" value="Genomic_DNA"/>
</dbReference>
<keyword evidence="2" id="KW-1185">Reference proteome</keyword>
<dbReference type="Proteomes" id="UP001352852">
    <property type="component" value="Unassembled WGS sequence"/>
</dbReference>
<dbReference type="InterPro" id="IPR036249">
    <property type="entry name" value="Thioredoxin-like_sf"/>
</dbReference>
<protein>
    <recommendedName>
        <fullName evidence="3">Thioredoxin domain-containing protein</fullName>
    </recommendedName>
</protein>
<dbReference type="PANTHER" id="PTHR44340:SF1">
    <property type="entry name" value="DNAJ HOMOLOG SUBFAMILY C MEMBER 10"/>
    <property type="match status" value="1"/>
</dbReference>
<dbReference type="InterPro" id="IPR052460">
    <property type="entry name" value="ER_disulfide_reductase"/>
</dbReference>
<evidence type="ECO:0000313" key="2">
    <source>
        <dbReference type="Proteomes" id="UP001352852"/>
    </source>
</evidence>
<organism evidence="1 2">
    <name type="scientific">Characodon lateralis</name>
    <dbReference type="NCBI Taxonomy" id="208331"/>
    <lineage>
        <taxon>Eukaryota</taxon>
        <taxon>Metazoa</taxon>
        <taxon>Chordata</taxon>
        <taxon>Craniata</taxon>
        <taxon>Vertebrata</taxon>
        <taxon>Euteleostomi</taxon>
        <taxon>Actinopterygii</taxon>
        <taxon>Neopterygii</taxon>
        <taxon>Teleostei</taxon>
        <taxon>Neoteleostei</taxon>
        <taxon>Acanthomorphata</taxon>
        <taxon>Ovalentaria</taxon>
        <taxon>Atherinomorphae</taxon>
        <taxon>Cyprinodontiformes</taxon>
        <taxon>Goodeidae</taxon>
        <taxon>Characodon</taxon>
    </lineage>
</organism>